<comment type="caution">
    <text evidence="2">The sequence shown here is derived from an EMBL/GenBank/DDBJ whole genome shotgun (WGS) entry which is preliminary data.</text>
</comment>
<gene>
    <name evidence="2" type="ORF">HANVADRAFT_638</name>
</gene>
<evidence type="ECO:0000313" key="3">
    <source>
        <dbReference type="Proteomes" id="UP000092321"/>
    </source>
</evidence>
<feature type="region of interest" description="Disordered" evidence="1">
    <location>
        <begin position="25"/>
        <end position="75"/>
    </location>
</feature>
<dbReference type="EMBL" id="LXPE01000003">
    <property type="protein sequence ID" value="OBA28496.1"/>
    <property type="molecule type" value="Genomic_DNA"/>
</dbReference>
<feature type="non-terminal residue" evidence="2">
    <location>
        <position position="1"/>
    </location>
</feature>
<proteinExistence type="predicted"/>
<organism evidence="2 3">
    <name type="scientific">Hanseniaspora valbyensis NRRL Y-1626</name>
    <dbReference type="NCBI Taxonomy" id="766949"/>
    <lineage>
        <taxon>Eukaryota</taxon>
        <taxon>Fungi</taxon>
        <taxon>Dikarya</taxon>
        <taxon>Ascomycota</taxon>
        <taxon>Saccharomycotina</taxon>
        <taxon>Saccharomycetes</taxon>
        <taxon>Saccharomycodales</taxon>
        <taxon>Saccharomycodaceae</taxon>
        <taxon>Hanseniaspora</taxon>
    </lineage>
</organism>
<dbReference type="Proteomes" id="UP000092321">
    <property type="component" value="Unassembled WGS sequence"/>
</dbReference>
<name>A0A1B7TIE2_9ASCO</name>
<evidence type="ECO:0000313" key="2">
    <source>
        <dbReference type="EMBL" id="OBA28496.1"/>
    </source>
</evidence>
<sequence length="75" mass="7681">VSTTPVVAEATSSDPAAPLFEISYLKEEQKPKRGPANNSRGGKPSSRGGKKPFNKKPAAAATPAPAKAQAPLPTL</sequence>
<reference evidence="3" key="1">
    <citation type="journal article" date="2016" name="Proc. Natl. Acad. Sci. U.S.A.">
        <title>Comparative genomics of biotechnologically important yeasts.</title>
        <authorList>
            <person name="Riley R."/>
            <person name="Haridas S."/>
            <person name="Wolfe K.H."/>
            <person name="Lopes M.R."/>
            <person name="Hittinger C.T."/>
            <person name="Goeker M."/>
            <person name="Salamov A.A."/>
            <person name="Wisecaver J.H."/>
            <person name="Long T.M."/>
            <person name="Calvey C.H."/>
            <person name="Aerts A.L."/>
            <person name="Barry K.W."/>
            <person name="Choi C."/>
            <person name="Clum A."/>
            <person name="Coughlan A.Y."/>
            <person name="Deshpande S."/>
            <person name="Douglass A.P."/>
            <person name="Hanson S.J."/>
            <person name="Klenk H.-P."/>
            <person name="LaButti K.M."/>
            <person name="Lapidus A."/>
            <person name="Lindquist E.A."/>
            <person name="Lipzen A.M."/>
            <person name="Meier-Kolthoff J.P."/>
            <person name="Ohm R.A."/>
            <person name="Otillar R.P."/>
            <person name="Pangilinan J.L."/>
            <person name="Peng Y."/>
            <person name="Rokas A."/>
            <person name="Rosa C.A."/>
            <person name="Scheuner C."/>
            <person name="Sibirny A.A."/>
            <person name="Slot J.C."/>
            <person name="Stielow J.B."/>
            <person name="Sun H."/>
            <person name="Kurtzman C.P."/>
            <person name="Blackwell M."/>
            <person name="Grigoriev I.V."/>
            <person name="Jeffries T.W."/>
        </authorList>
    </citation>
    <scope>NUCLEOTIDE SEQUENCE [LARGE SCALE GENOMIC DNA]</scope>
    <source>
        <strain evidence="3">NRRL Y-1626</strain>
    </source>
</reference>
<feature type="compositionally biased region" description="Low complexity" evidence="1">
    <location>
        <begin position="55"/>
        <end position="75"/>
    </location>
</feature>
<dbReference type="AlphaFoldDB" id="A0A1B7TIE2"/>
<protein>
    <submittedName>
        <fullName evidence="2">Uncharacterized protein</fullName>
    </submittedName>
</protein>
<keyword evidence="3" id="KW-1185">Reference proteome</keyword>
<evidence type="ECO:0000256" key="1">
    <source>
        <dbReference type="SAM" id="MobiDB-lite"/>
    </source>
</evidence>
<accession>A0A1B7TIE2</accession>